<keyword evidence="1" id="KW-1133">Transmembrane helix</keyword>
<evidence type="ECO:0000313" key="2">
    <source>
        <dbReference type="EMBL" id="NVN52568.1"/>
    </source>
</evidence>
<dbReference type="RefSeq" id="WP_178360821.1">
    <property type="nucleotide sequence ID" value="NZ_JABFYL010000045.1"/>
</dbReference>
<sequence length="75" mass="8298">MTWWNEAGTYWGWSSCLLAIIMLLAFWGAVIAALAALVGSKRPQRRRDVEAQCDAQVRGLSAADCASTTKSRRRP</sequence>
<keyword evidence="3" id="KW-1185">Reference proteome</keyword>
<proteinExistence type="predicted"/>
<dbReference type="EMBL" id="JABFYL010000045">
    <property type="protein sequence ID" value="NVN52568.1"/>
    <property type="molecule type" value="Genomic_DNA"/>
</dbReference>
<evidence type="ECO:0000313" key="3">
    <source>
        <dbReference type="Proteomes" id="UP000570517"/>
    </source>
</evidence>
<reference evidence="2 3" key="1">
    <citation type="submission" date="2020-05" db="EMBL/GenBank/DDBJ databases">
        <title>Draft genome sequence of Mycobacterium hippocampi DL, isolated from European seabass, Dicentrarchus labrax, reared in fish farms.</title>
        <authorList>
            <person name="Stathopoulou P."/>
            <person name="Asimakis E."/>
            <person name="Tzokas K."/>
            <person name="Batargias C."/>
            <person name="Tsiamis G."/>
        </authorList>
    </citation>
    <scope>NUCLEOTIDE SEQUENCE [LARGE SCALE GENOMIC DNA]</scope>
    <source>
        <strain evidence="2 3">DL</strain>
    </source>
</reference>
<organism evidence="2 3">
    <name type="scientific">Mycolicibacterium hippocampi</name>
    <dbReference type="NCBI Taxonomy" id="659824"/>
    <lineage>
        <taxon>Bacteria</taxon>
        <taxon>Bacillati</taxon>
        <taxon>Actinomycetota</taxon>
        <taxon>Actinomycetes</taxon>
        <taxon>Mycobacteriales</taxon>
        <taxon>Mycobacteriaceae</taxon>
        <taxon>Mycolicibacterium</taxon>
    </lineage>
</organism>
<keyword evidence="1" id="KW-0472">Membrane</keyword>
<name>A0A850PPK2_9MYCO</name>
<dbReference type="AlphaFoldDB" id="A0A850PPK2"/>
<feature type="transmembrane region" description="Helical" evidence="1">
    <location>
        <begin position="12"/>
        <end position="38"/>
    </location>
</feature>
<accession>A0A850PPK2</accession>
<keyword evidence="1" id="KW-0812">Transmembrane</keyword>
<protein>
    <submittedName>
        <fullName evidence="2">Uncharacterized protein</fullName>
    </submittedName>
</protein>
<dbReference type="Proteomes" id="UP000570517">
    <property type="component" value="Unassembled WGS sequence"/>
</dbReference>
<evidence type="ECO:0000256" key="1">
    <source>
        <dbReference type="SAM" id="Phobius"/>
    </source>
</evidence>
<gene>
    <name evidence="2" type="ORF">HLY00_4275</name>
</gene>
<comment type="caution">
    <text evidence="2">The sequence shown here is derived from an EMBL/GenBank/DDBJ whole genome shotgun (WGS) entry which is preliminary data.</text>
</comment>